<evidence type="ECO:0000256" key="4">
    <source>
        <dbReference type="ARBA" id="ARBA00022989"/>
    </source>
</evidence>
<evidence type="ECO:0000313" key="7">
    <source>
        <dbReference type="EMBL" id="JAG13572.1"/>
    </source>
</evidence>
<dbReference type="GO" id="GO:0005384">
    <property type="term" value="F:manganese ion transmembrane transporter activity"/>
    <property type="evidence" value="ECO:0007669"/>
    <property type="project" value="InterPro"/>
</dbReference>
<keyword evidence="4 6" id="KW-1133">Transmembrane helix</keyword>
<evidence type="ECO:0000256" key="6">
    <source>
        <dbReference type="SAM" id="Phobius"/>
    </source>
</evidence>
<dbReference type="GO" id="GO:0012505">
    <property type="term" value="C:endomembrane system"/>
    <property type="evidence" value="ECO:0007669"/>
    <property type="project" value="UniProtKB-SubCell"/>
</dbReference>
<dbReference type="AlphaFoldDB" id="A0A0A9WYN1"/>
<dbReference type="Pfam" id="PF01988">
    <property type="entry name" value="VIT1"/>
    <property type="match status" value="1"/>
</dbReference>
<dbReference type="GO" id="GO:0030026">
    <property type="term" value="P:intracellular manganese ion homeostasis"/>
    <property type="evidence" value="ECO:0007669"/>
    <property type="project" value="InterPro"/>
</dbReference>
<evidence type="ECO:0000256" key="3">
    <source>
        <dbReference type="ARBA" id="ARBA00022692"/>
    </source>
</evidence>
<dbReference type="EMBL" id="GBHO01030032">
    <property type="protein sequence ID" value="JAG13572.1"/>
    <property type="molecule type" value="Transcribed_RNA"/>
</dbReference>
<name>A0A0A9WYN1_LYGHE</name>
<comment type="similarity">
    <text evidence="2">Belongs to the CCC1 family.</text>
</comment>
<gene>
    <name evidence="7" type="primary">AVL9</name>
    <name evidence="7" type="ORF">CM83_8408</name>
</gene>
<feature type="transmembrane region" description="Helical" evidence="6">
    <location>
        <begin position="54"/>
        <end position="79"/>
    </location>
</feature>
<evidence type="ECO:0000256" key="2">
    <source>
        <dbReference type="ARBA" id="ARBA00007049"/>
    </source>
</evidence>
<sequence length="119" mass="13237">MQEMITIYKAQGLSNEDAHLATHIFVKNKINFVHLMMVEELGYSRLEPLKRREALLYVGLPILCFKTLSLTLPLLPLLYRPDASSSHSVAGLVKSANTASQNIEMTQFGTTETATTTVI</sequence>
<comment type="subcellular location">
    <subcellularLocation>
        <location evidence="1">Endomembrane system</location>
        <topology evidence="1">Multi-pass membrane protein</topology>
    </subcellularLocation>
</comment>
<organism evidence="7">
    <name type="scientific">Lygus hesperus</name>
    <name type="common">Western plant bug</name>
    <dbReference type="NCBI Taxonomy" id="30085"/>
    <lineage>
        <taxon>Eukaryota</taxon>
        <taxon>Metazoa</taxon>
        <taxon>Ecdysozoa</taxon>
        <taxon>Arthropoda</taxon>
        <taxon>Hexapoda</taxon>
        <taxon>Insecta</taxon>
        <taxon>Pterygota</taxon>
        <taxon>Neoptera</taxon>
        <taxon>Paraneoptera</taxon>
        <taxon>Hemiptera</taxon>
        <taxon>Heteroptera</taxon>
        <taxon>Panheteroptera</taxon>
        <taxon>Cimicomorpha</taxon>
        <taxon>Miridae</taxon>
        <taxon>Mirini</taxon>
        <taxon>Lygus</taxon>
    </lineage>
</organism>
<proteinExistence type="inferred from homology"/>
<keyword evidence="3 6" id="KW-0812">Transmembrane</keyword>
<evidence type="ECO:0000256" key="5">
    <source>
        <dbReference type="ARBA" id="ARBA00023136"/>
    </source>
</evidence>
<evidence type="ECO:0000256" key="1">
    <source>
        <dbReference type="ARBA" id="ARBA00004127"/>
    </source>
</evidence>
<protein>
    <submittedName>
        <fullName evidence="7">Late secretory pathway protein AVL9</fullName>
    </submittedName>
</protein>
<dbReference type="InterPro" id="IPR008217">
    <property type="entry name" value="Ccc1_fam"/>
</dbReference>
<reference evidence="7" key="1">
    <citation type="journal article" date="2014" name="PLoS ONE">
        <title>Transcriptome-Based Identification of ABC Transporters in the Western Tarnished Plant Bug Lygus hesperus.</title>
        <authorList>
            <person name="Hull J.J."/>
            <person name="Chaney K."/>
            <person name="Geib S.M."/>
            <person name="Fabrick J.A."/>
            <person name="Brent C.S."/>
            <person name="Walsh D."/>
            <person name="Lavine L.C."/>
        </authorList>
    </citation>
    <scope>NUCLEOTIDE SEQUENCE</scope>
</reference>
<reference evidence="7" key="2">
    <citation type="submission" date="2014-07" db="EMBL/GenBank/DDBJ databases">
        <authorList>
            <person name="Hull J."/>
        </authorList>
    </citation>
    <scope>NUCLEOTIDE SEQUENCE</scope>
</reference>
<accession>A0A0A9WYN1</accession>
<keyword evidence="5 6" id="KW-0472">Membrane</keyword>